<keyword evidence="3 5" id="KW-0274">FAD</keyword>
<evidence type="ECO:0000256" key="7">
    <source>
        <dbReference type="RuleBase" id="RU004182"/>
    </source>
</evidence>
<dbReference type="InterPro" id="IPR036134">
    <property type="entry name" value="Crypto/Photolyase_FAD-like_sf"/>
</dbReference>
<protein>
    <submittedName>
        <fullName evidence="9">Deoxyribodipyrimidine photo-lyase</fullName>
    </submittedName>
</protein>
<accession>A0A1M5C3P7</accession>
<keyword evidence="9" id="KW-0456">Lyase</keyword>
<feature type="binding site" evidence="5">
    <location>
        <position position="215"/>
    </location>
    <ligand>
        <name>FAD</name>
        <dbReference type="ChEBI" id="CHEBI:57692"/>
    </ligand>
</feature>
<dbReference type="InterPro" id="IPR018394">
    <property type="entry name" value="DNA_photolyase_1_CS_C"/>
</dbReference>
<evidence type="ECO:0000256" key="4">
    <source>
        <dbReference type="ARBA" id="ARBA00022991"/>
    </source>
</evidence>
<dbReference type="Proteomes" id="UP000184368">
    <property type="component" value="Unassembled WGS sequence"/>
</dbReference>
<evidence type="ECO:0000256" key="1">
    <source>
        <dbReference type="ARBA" id="ARBA00001932"/>
    </source>
</evidence>
<dbReference type="PANTHER" id="PTHR11455">
    <property type="entry name" value="CRYPTOCHROME"/>
    <property type="match status" value="1"/>
</dbReference>
<evidence type="ECO:0000256" key="5">
    <source>
        <dbReference type="PIRSR" id="PIRSR602081-1"/>
    </source>
</evidence>
<evidence type="ECO:0000313" key="9">
    <source>
        <dbReference type="EMBL" id="SHF49315.1"/>
    </source>
</evidence>
<feature type="domain" description="Photolyase/cryptochrome alpha/beta" evidence="8">
    <location>
        <begin position="4"/>
        <end position="134"/>
    </location>
</feature>
<name>A0A1M5C3P7_9BACT</name>
<dbReference type="AlphaFoldDB" id="A0A1M5C3P7"/>
<dbReference type="Gene3D" id="1.10.579.10">
    <property type="entry name" value="DNA Cyclobutane Dipyrimidine Photolyase, subunit A, domain 3"/>
    <property type="match status" value="1"/>
</dbReference>
<dbReference type="GO" id="GO:0006950">
    <property type="term" value="P:response to stress"/>
    <property type="evidence" value="ECO:0007669"/>
    <property type="project" value="UniProtKB-ARBA"/>
</dbReference>
<evidence type="ECO:0000313" key="10">
    <source>
        <dbReference type="Proteomes" id="UP000184368"/>
    </source>
</evidence>
<feature type="site" description="Electron transfer via tryptophanyl radical" evidence="6">
    <location>
        <position position="289"/>
    </location>
</feature>
<dbReference type="PROSITE" id="PS51645">
    <property type="entry name" value="PHR_CRY_ALPHA_BETA"/>
    <property type="match status" value="1"/>
</dbReference>
<feature type="binding site" evidence="5">
    <location>
        <begin position="355"/>
        <end position="357"/>
    </location>
    <ligand>
        <name>FAD</name>
        <dbReference type="ChEBI" id="CHEBI:57692"/>
    </ligand>
</feature>
<dbReference type="GO" id="GO:0071949">
    <property type="term" value="F:FAD binding"/>
    <property type="evidence" value="ECO:0007669"/>
    <property type="project" value="TreeGrafter"/>
</dbReference>
<evidence type="ECO:0000256" key="2">
    <source>
        <dbReference type="ARBA" id="ARBA00022630"/>
    </source>
</evidence>
<dbReference type="SUPFAM" id="SSF48173">
    <property type="entry name" value="Cryptochrome/photolyase FAD-binding domain"/>
    <property type="match status" value="1"/>
</dbReference>
<dbReference type="Pfam" id="PF03441">
    <property type="entry name" value="FAD_binding_7"/>
    <property type="match status" value="1"/>
</dbReference>
<keyword evidence="10" id="KW-1185">Reference proteome</keyword>
<feature type="binding site" evidence="5">
    <location>
        <begin position="258"/>
        <end position="265"/>
    </location>
    <ligand>
        <name>FAD</name>
        <dbReference type="ChEBI" id="CHEBI:57692"/>
    </ligand>
</feature>
<gene>
    <name evidence="9" type="ORF">SAMN05444008_108220</name>
</gene>
<dbReference type="STRING" id="1302690.BUE76_18340"/>
<dbReference type="GO" id="GO:0003904">
    <property type="term" value="F:deoxyribodipyrimidine photo-lyase activity"/>
    <property type="evidence" value="ECO:0007669"/>
    <property type="project" value="TreeGrafter"/>
</dbReference>
<dbReference type="PRINTS" id="PR00147">
    <property type="entry name" value="DNAPHOTLYASE"/>
</dbReference>
<dbReference type="PROSITE" id="PS00394">
    <property type="entry name" value="DNA_PHOTOLYASES_1_1"/>
    <property type="match status" value="1"/>
</dbReference>
<dbReference type="InterPro" id="IPR014729">
    <property type="entry name" value="Rossmann-like_a/b/a_fold"/>
</dbReference>
<dbReference type="InterPro" id="IPR006050">
    <property type="entry name" value="DNA_photolyase_N"/>
</dbReference>
<reference evidence="9 10" key="1">
    <citation type="submission" date="2016-11" db="EMBL/GenBank/DDBJ databases">
        <authorList>
            <person name="Jaros S."/>
            <person name="Januszkiewicz K."/>
            <person name="Wedrychowicz H."/>
        </authorList>
    </citation>
    <scope>NUCLEOTIDE SEQUENCE [LARGE SCALE GENOMIC DNA]</scope>
    <source>
        <strain evidence="9 10">DSM 26897</strain>
    </source>
</reference>
<dbReference type="InterPro" id="IPR002081">
    <property type="entry name" value="Cryptochrome/DNA_photolyase_1"/>
</dbReference>
<comment type="cofactor">
    <cofactor evidence="5">
        <name>FAD</name>
        <dbReference type="ChEBI" id="CHEBI:57692"/>
    </cofactor>
    <text evidence="5">Binds 1 FAD per subunit.</text>
</comment>
<organism evidence="9 10">
    <name type="scientific">Cnuella takakiae</name>
    <dbReference type="NCBI Taxonomy" id="1302690"/>
    <lineage>
        <taxon>Bacteria</taxon>
        <taxon>Pseudomonadati</taxon>
        <taxon>Bacteroidota</taxon>
        <taxon>Chitinophagia</taxon>
        <taxon>Chitinophagales</taxon>
        <taxon>Chitinophagaceae</taxon>
        <taxon>Cnuella</taxon>
    </lineage>
</organism>
<dbReference type="GO" id="GO:0006139">
    <property type="term" value="P:nucleobase-containing compound metabolic process"/>
    <property type="evidence" value="ECO:0007669"/>
    <property type="project" value="UniProtKB-ARBA"/>
</dbReference>
<feature type="site" description="Electron transfer via tryptophanyl radical" evidence="6">
    <location>
        <position position="365"/>
    </location>
</feature>
<feature type="binding site" evidence="5">
    <location>
        <position position="255"/>
    </location>
    <ligand>
        <name>FAD</name>
        <dbReference type="ChEBI" id="CHEBI:57692"/>
    </ligand>
</feature>
<dbReference type="SUPFAM" id="SSF52425">
    <property type="entry name" value="Cryptochrome/photolyase, N-terminal domain"/>
    <property type="match status" value="1"/>
</dbReference>
<dbReference type="OrthoDB" id="9772484at2"/>
<keyword evidence="4 7" id="KW-0157">Chromophore</keyword>
<comment type="cofactor">
    <cofactor evidence="1">
        <name>(6R)-5,10-methylene-5,6,7,8-tetrahydrofolate</name>
        <dbReference type="ChEBI" id="CHEBI:15636"/>
    </cofactor>
</comment>
<dbReference type="GO" id="GO:0003677">
    <property type="term" value="F:DNA binding"/>
    <property type="evidence" value="ECO:0007669"/>
    <property type="project" value="TreeGrafter"/>
</dbReference>
<dbReference type="PROSITE" id="PS00691">
    <property type="entry name" value="DNA_PHOTOLYASES_1_2"/>
    <property type="match status" value="1"/>
</dbReference>
<dbReference type="Gene3D" id="3.40.50.620">
    <property type="entry name" value="HUPs"/>
    <property type="match status" value="1"/>
</dbReference>
<comment type="similarity">
    <text evidence="7">Belongs to the DNA photolyase family.</text>
</comment>
<dbReference type="InterPro" id="IPR005101">
    <property type="entry name" value="Cryptochr/Photolyase_FAD-bd"/>
</dbReference>
<sequence>MQTPVHIFWFRRDLRFDDNYGLFRALSAGLPVVPVFIFDKEILDYLEDRDDRRLTFIHDTLTQLQGQLATRGSSLDIRYGKPLEVFAQLLSEYPVRAVFANHDYEPYAAARDGAVNALLLQQGASLITFKDQVIFEKDEVVKNDGLPYGVYTPYSKKWKLQLQPAHYQSFDSLGLMDNFYRQPERPVPALEAMGFTRHPDAFPGNVLNEAVVKLYHQQRDFPALPGTTQLGVHLRFGTVSIRRLVAQALQLNETFLGELIWREFFMQLLWHYPRLVHECHKREYEAIRWRNDEKEFEAWCEGRTGYPIVDAGMRELNATGFMHNRVRMVVASFLIKHLLIDWRLGEGYFARKLLDFDLSANNCNWQWVAGCGCDAAPYFRIFNPASQAKKFDGQDQYIKRWVPEYKTRDYVLPIVDHEFARKRCLAAYKEALQMKMTPQSANKLFAD</sequence>
<dbReference type="InterPro" id="IPR036155">
    <property type="entry name" value="Crypto/Photolyase_N_sf"/>
</dbReference>
<dbReference type="EMBL" id="FQUO01000008">
    <property type="protein sequence ID" value="SHF49315.1"/>
    <property type="molecule type" value="Genomic_DNA"/>
</dbReference>
<evidence type="ECO:0000256" key="3">
    <source>
        <dbReference type="ARBA" id="ARBA00022827"/>
    </source>
</evidence>
<dbReference type="Pfam" id="PF00875">
    <property type="entry name" value="DNA_photolyase"/>
    <property type="match status" value="1"/>
</dbReference>
<dbReference type="Gene3D" id="1.25.40.80">
    <property type="match status" value="1"/>
</dbReference>
<keyword evidence="2 5" id="KW-0285">Flavoprotein</keyword>
<proteinExistence type="inferred from homology"/>
<dbReference type="PANTHER" id="PTHR11455:SF9">
    <property type="entry name" value="CRYPTOCHROME CIRCADIAN CLOCK 5 ISOFORM X1"/>
    <property type="match status" value="1"/>
</dbReference>
<feature type="site" description="Electron transfer via tryptophanyl radical" evidence="6">
    <location>
        <position position="342"/>
    </location>
</feature>
<evidence type="ECO:0000256" key="6">
    <source>
        <dbReference type="PIRSR" id="PIRSR602081-2"/>
    </source>
</evidence>
<evidence type="ECO:0000259" key="8">
    <source>
        <dbReference type="PROSITE" id="PS51645"/>
    </source>
</evidence>